<sequence>MIPDEDDDDIKLLLKMIRRIIKWMNINVYSLLNAAIM</sequence>
<dbReference type="EMBL" id="JAFBDZ010000001">
    <property type="protein sequence ID" value="MBM7583767.1"/>
    <property type="molecule type" value="Genomic_DNA"/>
</dbReference>
<proteinExistence type="predicted"/>
<organism evidence="1 2">
    <name type="scientific">Rossellomorea pakistanensis</name>
    <dbReference type="NCBI Taxonomy" id="992288"/>
    <lineage>
        <taxon>Bacteria</taxon>
        <taxon>Bacillati</taxon>
        <taxon>Bacillota</taxon>
        <taxon>Bacilli</taxon>
        <taxon>Bacillales</taxon>
        <taxon>Bacillaceae</taxon>
        <taxon>Rossellomorea</taxon>
    </lineage>
</organism>
<evidence type="ECO:0000313" key="1">
    <source>
        <dbReference type="EMBL" id="MBM7583767.1"/>
    </source>
</evidence>
<name>A0ABS2N7E0_9BACI</name>
<dbReference type="Proteomes" id="UP001646157">
    <property type="component" value="Unassembled WGS sequence"/>
</dbReference>
<gene>
    <name evidence="1" type="ORF">JOC86_000304</name>
</gene>
<accession>A0ABS2N7E0</accession>
<reference evidence="1 2" key="1">
    <citation type="submission" date="2021-01" db="EMBL/GenBank/DDBJ databases">
        <title>Genomic Encyclopedia of Type Strains, Phase IV (KMG-IV): sequencing the most valuable type-strain genomes for metagenomic binning, comparative biology and taxonomic classification.</title>
        <authorList>
            <person name="Goeker M."/>
        </authorList>
    </citation>
    <scope>NUCLEOTIDE SEQUENCE [LARGE SCALE GENOMIC DNA]</scope>
    <source>
        <strain evidence="1 2">DSM 24834</strain>
    </source>
</reference>
<evidence type="ECO:0000313" key="2">
    <source>
        <dbReference type="Proteomes" id="UP001646157"/>
    </source>
</evidence>
<protein>
    <submittedName>
        <fullName evidence="1">Uncharacterized protein</fullName>
    </submittedName>
</protein>
<keyword evidence="2" id="KW-1185">Reference proteome</keyword>
<comment type="caution">
    <text evidence="1">The sequence shown here is derived from an EMBL/GenBank/DDBJ whole genome shotgun (WGS) entry which is preliminary data.</text>
</comment>